<keyword evidence="5" id="KW-0460">Magnesium</keyword>
<comment type="catalytic activity">
    <reaction evidence="8">
        <text>beta-D-glucose 1-phosphate = beta-D-glucose 6-phosphate</text>
        <dbReference type="Rhea" id="RHEA:20113"/>
        <dbReference type="ChEBI" id="CHEBI:57684"/>
        <dbReference type="ChEBI" id="CHEBI:58247"/>
        <dbReference type="EC" id="5.4.2.6"/>
    </reaction>
</comment>
<dbReference type="Gene3D" id="1.10.150.240">
    <property type="entry name" value="Putative phosphatase, domain 2"/>
    <property type="match status" value="1"/>
</dbReference>
<keyword evidence="13" id="KW-1185">Reference proteome</keyword>
<dbReference type="InterPro" id="IPR023214">
    <property type="entry name" value="HAD_sf"/>
</dbReference>
<dbReference type="InterPro" id="IPR036412">
    <property type="entry name" value="HAD-like_sf"/>
</dbReference>
<keyword evidence="6" id="KW-0413">Isomerase</keyword>
<evidence type="ECO:0000256" key="4">
    <source>
        <dbReference type="ARBA" id="ARBA00022723"/>
    </source>
</evidence>
<dbReference type="SUPFAM" id="SSF56784">
    <property type="entry name" value="HAD-like"/>
    <property type="match status" value="1"/>
</dbReference>
<sequence>MDDTTTAQGTSGAHSAPGAATGGGPVGLTPGIRACLFDLDGVLTRTASLHATAWKQTFDAFLQSYDVDHSLDFQPFDKERDYEDYVDGKPREDGVRSFLESRDIHLPEGTAQDPPGMQSVYAVGAAKQNAFLALLNEHGPQVFEGSVAYVRAARAAGLKCAVVTSSANCEAVLRAAGIDDLFDTTVDGNDVTAQHLKGKPAPDSYLAGAKALGVPATAAAVFEDAIAGVESGHAGGFAVVVGVDRLGNGQAERLRTHGATVVVGDLAELLPATGAAG</sequence>
<dbReference type="RefSeq" id="WP_212531006.1">
    <property type="nucleotide sequence ID" value="NZ_JAGSOG010000147.1"/>
</dbReference>
<evidence type="ECO:0000256" key="3">
    <source>
        <dbReference type="ARBA" id="ARBA00022553"/>
    </source>
</evidence>
<proteinExistence type="inferred from homology"/>
<evidence type="ECO:0000256" key="9">
    <source>
        <dbReference type="ARBA" id="ARBA00044968"/>
    </source>
</evidence>
<dbReference type="Proteomes" id="UP000675781">
    <property type="component" value="Unassembled WGS sequence"/>
</dbReference>
<dbReference type="GO" id="GO:0016787">
    <property type="term" value="F:hydrolase activity"/>
    <property type="evidence" value="ECO:0007669"/>
    <property type="project" value="UniProtKB-KW"/>
</dbReference>
<protein>
    <recommendedName>
        <fullName evidence="10">Beta-phosphoglucomutase</fullName>
        <ecNumber evidence="9">5.4.2.6</ecNumber>
    </recommendedName>
</protein>
<evidence type="ECO:0000256" key="7">
    <source>
        <dbReference type="ARBA" id="ARBA00023277"/>
    </source>
</evidence>
<feature type="region of interest" description="Disordered" evidence="11">
    <location>
        <begin position="1"/>
        <end position="24"/>
    </location>
</feature>
<dbReference type="InterPro" id="IPR023198">
    <property type="entry name" value="PGP-like_dom2"/>
</dbReference>
<evidence type="ECO:0000256" key="10">
    <source>
        <dbReference type="ARBA" id="ARBA00044991"/>
    </source>
</evidence>
<dbReference type="AlphaFoldDB" id="A0A941EWZ3"/>
<dbReference type="EMBL" id="JAGSOG010000147">
    <property type="protein sequence ID" value="MBR7836529.1"/>
    <property type="molecule type" value="Genomic_DNA"/>
</dbReference>
<evidence type="ECO:0000256" key="8">
    <source>
        <dbReference type="ARBA" id="ARBA00044926"/>
    </source>
</evidence>
<dbReference type="InterPro" id="IPR010976">
    <property type="entry name" value="B-phosphoglucomutase_hydrolase"/>
</dbReference>
<dbReference type="Pfam" id="PF00702">
    <property type="entry name" value="Hydrolase"/>
    <property type="match status" value="1"/>
</dbReference>
<keyword evidence="3" id="KW-0597">Phosphoprotein</keyword>
<evidence type="ECO:0000256" key="1">
    <source>
        <dbReference type="ARBA" id="ARBA00001946"/>
    </source>
</evidence>
<dbReference type="EC" id="5.4.2.6" evidence="9"/>
<comment type="cofactor">
    <cofactor evidence="1">
        <name>Mg(2+)</name>
        <dbReference type="ChEBI" id="CHEBI:18420"/>
    </cofactor>
</comment>
<comment type="caution">
    <text evidence="12">The sequence shown here is derived from an EMBL/GenBank/DDBJ whole genome shotgun (WGS) entry which is preliminary data.</text>
</comment>
<evidence type="ECO:0000313" key="12">
    <source>
        <dbReference type="EMBL" id="MBR7836529.1"/>
    </source>
</evidence>
<comment type="similarity">
    <text evidence="2">Belongs to the HAD-like hydrolase superfamily. CbbY/CbbZ/Gph/YieH family.</text>
</comment>
<evidence type="ECO:0000256" key="11">
    <source>
        <dbReference type="SAM" id="MobiDB-lite"/>
    </source>
</evidence>
<accession>A0A941EWZ3</accession>
<organism evidence="12 13">
    <name type="scientific">Actinospica durhamensis</name>
    <dbReference type="NCBI Taxonomy" id="1508375"/>
    <lineage>
        <taxon>Bacteria</taxon>
        <taxon>Bacillati</taxon>
        <taxon>Actinomycetota</taxon>
        <taxon>Actinomycetes</taxon>
        <taxon>Catenulisporales</taxon>
        <taxon>Actinospicaceae</taxon>
        <taxon>Actinospica</taxon>
    </lineage>
</organism>
<keyword evidence="12" id="KW-0378">Hydrolase</keyword>
<dbReference type="PANTHER" id="PTHR46193">
    <property type="entry name" value="6-PHOSPHOGLUCONATE PHOSPHATASE"/>
    <property type="match status" value="1"/>
</dbReference>
<dbReference type="InterPro" id="IPR051600">
    <property type="entry name" value="Beta-PGM-like"/>
</dbReference>
<dbReference type="PANTHER" id="PTHR46193:SF18">
    <property type="entry name" value="HEXITOL PHOSPHATASE B"/>
    <property type="match status" value="1"/>
</dbReference>
<evidence type="ECO:0000256" key="2">
    <source>
        <dbReference type="ARBA" id="ARBA00006171"/>
    </source>
</evidence>
<dbReference type="Gene3D" id="3.40.50.1000">
    <property type="entry name" value="HAD superfamily/HAD-like"/>
    <property type="match status" value="1"/>
</dbReference>
<dbReference type="SFLD" id="SFLDG01129">
    <property type="entry name" value="C1.5:_HAD__Beta-PGM__Phosphata"/>
    <property type="match status" value="1"/>
</dbReference>
<gene>
    <name evidence="12" type="ORF">KDL01_24840</name>
</gene>
<evidence type="ECO:0000313" key="13">
    <source>
        <dbReference type="Proteomes" id="UP000675781"/>
    </source>
</evidence>
<feature type="compositionally biased region" description="Low complexity" evidence="11">
    <location>
        <begin position="9"/>
        <end position="19"/>
    </location>
</feature>
<reference evidence="12" key="1">
    <citation type="submission" date="2021-04" db="EMBL/GenBank/DDBJ databases">
        <title>Genome based classification of Actinospica acidithermotolerans sp. nov., an actinobacterium isolated from an Indonesian hot spring.</title>
        <authorList>
            <person name="Kusuma A.B."/>
            <person name="Putra K.E."/>
            <person name="Nafisah S."/>
            <person name="Loh J."/>
            <person name="Nouioui I."/>
            <person name="Goodfellow M."/>
        </authorList>
    </citation>
    <scope>NUCLEOTIDE SEQUENCE</scope>
    <source>
        <strain evidence="12">CSCA 57</strain>
    </source>
</reference>
<keyword evidence="4" id="KW-0479">Metal-binding</keyword>
<dbReference type="GO" id="GO:0046872">
    <property type="term" value="F:metal ion binding"/>
    <property type="evidence" value="ECO:0007669"/>
    <property type="project" value="UniProtKB-KW"/>
</dbReference>
<dbReference type="InterPro" id="IPR006439">
    <property type="entry name" value="HAD-SF_hydro_IA"/>
</dbReference>
<keyword evidence="7" id="KW-0119">Carbohydrate metabolism</keyword>
<evidence type="ECO:0000256" key="6">
    <source>
        <dbReference type="ARBA" id="ARBA00023235"/>
    </source>
</evidence>
<name>A0A941EWZ3_9ACTN</name>
<dbReference type="NCBIfam" id="TIGR01509">
    <property type="entry name" value="HAD-SF-IA-v3"/>
    <property type="match status" value="1"/>
</dbReference>
<dbReference type="NCBIfam" id="TIGR02009">
    <property type="entry name" value="PGMB-YQAB-SF"/>
    <property type="match status" value="1"/>
</dbReference>
<dbReference type="SFLD" id="SFLDS00003">
    <property type="entry name" value="Haloacid_Dehalogenase"/>
    <property type="match status" value="1"/>
</dbReference>
<evidence type="ECO:0000256" key="5">
    <source>
        <dbReference type="ARBA" id="ARBA00022842"/>
    </source>
</evidence>
<dbReference type="GO" id="GO:0008801">
    <property type="term" value="F:beta-phosphoglucomutase activity"/>
    <property type="evidence" value="ECO:0007669"/>
    <property type="project" value="UniProtKB-EC"/>
</dbReference>